<feature type="compositionally biased region" description="Basic and acidic residues" evidence="1">
    <location>
        <begin position="1138"/>
        <end position="1152"/>
    </location>
</feature>
<feature type="compositionally biased region" description="Basic and acidic residues" evidence="1">
    <location>
        <begin position="212"/>
        <end position="221"/>
    </location>
</feature>
<feature type="region of interest" description="Disordered" evidence="1">
    <location>
        <begin position="402"/>
        <end position="430"/>
    </location>
</feature>
<evidence type="ECO:0000256" key="1">
    <source>
        <dbReference type="SAM" id="MobiDB-lite"/>
    </source>
</evidence>
<dbReference type="OrthoDB" id="8197951at2759"/>
<gene>
    <name evidence="2" type="ORF">J437_LFUL008666</name>
</gene>
<feature type="compositionally biased region" description="Low complexity" evidence="1">
    <location>
        <begin position="29"/>
        <end position="59"/>
    </location>
</feature>
<feature type="compositionally biased region" description="Low complexity" evidence="1">
    <location>
        <begin position="1375"/>
        <end position="1385"/>
    </location>
</feature>
<protein>
    <submittedName>
        <fullName evidence="2">Uncharacterized protein</fullName>
    </submittedName>
</protein>
<evidence type="ECO:0000313" key="3">
    <source>
        <dbReference type="Proteomes" id="UP000792457"/>
    </source>
</evidence>
<feature type="compositionally biased region" description="Polar residues" evidence="1">
    <location>
        <begin position="1496"/>
        <end position="1520"/>
    </location>
</feature>
<feature type="compositionally biased region" description="Basic and acidic residues" evidence="1">
    <location>
        <begin position="457"/>
        <end position="472"/>
    </location>
</feature>
<name>A0A8K0P112_LADFU</name>
<feature type="compositionally biased region" description="Polar residues" evidence="1">
    <location>
        <begin position="1276"/>
        <end position="1312"/>
    </location>
</feature>
<feature type="compositionally biased region" description="Basic and acidic residues" evidence="1">
    <location>
        <begin position="480"/>
        <end position="489"/>
    </location>
</feature>
<feature type="region of interest" description="Disordered" evidence="1">
    <location>
        <begin position="662"/>
        <end position="694"/>
    </location>
</feature>
<keyword evidence="3" id="KW-1185">Reference proteome</keyword>
<feature type="region of interest" description="Disordered" evidence="1">
    <location>
        <begin position="1099"/>
        <end position="1152"/>
    </location>
</feature>
<feature type="compositionally biased region" description="Basic and acidic residues" evidence="1">
    <location>
        <begin position="1099"/>
        <end position="1115"/>
    </location>
</feature>
<feature type="compositionally biased region" description="Basic and acidic residues" evidence="1">
    <location>
        <begin position="153"/>
        <end position="171"/>
    </location>
</feature>
<comment type="caution">
    <text evidence="2">The sequence shown here is derived from an EMBL/GenBank/DDBJ whole genome shotgun (WGS) entry which is preliminary data.</text>
</comment>
<feature type="compositionally biased region" description="Polar residues" evidence="1">
    <location>
        <begin position="491"/>
        <end position="503"/>
    </location>
</feature>
<feature type="region of interest" description="Disordered" evidence="1">
    <location>
        <begin position="105"/>
        <end position="371"/>
    </location>
</feature>
<feature type="compositionally biased region" description="Polar residues" evidence="1">
    <location>
        <begin position="1476"/>
        <end position="1487"/>
    </location>
</feature>
<dbReference type="Proteomes" id="UP000792457">
    <property type="component" value="Unassembled WGS sequence"/>
</dbReference>
<feature type="compositionally biased region" description="Basic and acidic residues" evidence="1">
    <location>
        <begin position="1198"/>
        <end position="1208"/>
    </location>
</feature>
<feature type="compositionally biased region" description="Basic and acidic residues" evidence="1">
    <location>
        <begin position="1561"/>
        <end position="1570"/>
    </location>
</feature>
<dbReference type="EMBL" id="KZ308381">
    <property type="protein sequence ID" value="KAG8228678.1"/>
    <property type="molecule type" value="Genomic_DNA"/>
</dbReference>
<proteinExistence type="predicted"/>
<feature type="region of interest" description="Disordered" evidence="1">
    <location>
        <begin position="1181"/>
        <end position="1223"/>
    </location>
</feature>
<sequence length="1681" mass="184934">MEMLETHAPGASMRVVHSQSHASWVQDPSDSNSSGMSTSISSSRRSVLSTSSSSTRVTSFRQWSSNFAQNSTNNAGVTQETRPTVTEFGNLKLALNPLDVSFLRTKGNVGRSGSIGSRRPPSRGRRLSTDGPSDSSAGEEHSKTPSPIPKGEGTVRAHDIAQENRQEKSEESSQEVIESEWTPSSSKTNLEADEKSKFALRLQTVLHRKRSVSSEDVRTGEGTDEEDASPEDTEGKWRRGASVRRSLPSSEWKSVVAAADDTRQRLRPRDPFKSSSVPALGGISSRRESFVTAESLREMKGRLKHRGSATDSIGGSTTSDIPPKNGEATQEDDDDSTKSRPAPFFLRVASKEAIPGTKQLQEAQDDRRKSWSVGCRNFAKRSYEEENEGMLNRRRSYAFEFAAEENGSTEDKENTTVGRTLQDGRGDAQREKLWVDTHPYVQNRVNEVLKKWSVIGKEEETKEKEELSRTSEKSPMASRRVYEERKGDSPVKSSTTWLENGDFQTDSPEIEEAEFSQATTTCGGRTSFRVNTSKSPFYKDEMISSSQEKQESSFSISGEPMEEYMSTHGLRPIEWTDEDAKASIEPEKNEVVPATAGISVTFSNTDGESNSRHHYSVTHLDSREAELMKMEGSKVRTSKKVEFSKTEVHFAAESGRFHIVETAGKPPPSNNFRRRRRSPTGAMNVDNGRVGLGSQSAITNGMRFGDSPYEMRLLAGSENLDSFRNSEDEFANGEVDKEDNRVDGEGSLEYKLVPSSHTKTFNDLVIEDERDPKEIIRKISETETLASTSTTFLQLGSEEQSEKPRSILRNSLTENIPPWKITVKGSDESENEDSKPKFGGVRLRPVASSLGHLRVNVTNNDSQEQLHASSTDKDYSCALSPGQMELQKLLRSLRRVSMTYSDSPPDSNTAVAQVANGGGMEVRISSASSQPSGTNTVIIGGDSEASAPLSVAQRVREVEERRQKELMNKVSAVQKPAPRASGQFSTRVTLGSTSSSVVSMESQVQRKTSVSQIENTNPVSPKPAEKLSTQNNKIARIHNAQGITSRLSGDGQQHSQVAATSDIKISTRMTENHTKLDQSKEVPMVTCISLGFQNKLKDGLKHAETRDEAKEKSEPSKMSGSKIDDLSAENPKRITAKVSERKVEGREKSPEVELHSRMEKYCVSSSSKDMNTAWHRVDLKNKEQDDHAKMGTSVQDIRSPKRGKELSLDNKPNAKQSVESLSSPIAVNTSFQSDVTSFQKFKEESRVDDVAGQFSVKMKVVKNQVEEKSGAISDPPFQSNMKSSTQSEYLHQRKTNTLTTSSKFTENESNAQRSKKESSPRVSREPRALAMQASKSPVMEQKSKVLTRGSKSGNPETSSPSSGRVVRKRLRKRGSGSTSKSLSSSDGKKQTIDDESAILEELTKAADEILHAVNGYSDEGSSDEDVEASKSESRTKRRQVSRKDVCSRKLSSSSSKDPKGGSLRNSSQRIKESRSRVTNGATLSSAEVMQRIVAEPQTSGTEASKTSQRMNLSSPVSSPNLHARGSSKAVLSEKSSKSKQHSPLPIPKKSMTRIEPTTRVAEVKLIEKRPPLPPAGQRRPSGTKERSEVLGRGSHGKVKTTTSLVYNKDGEAEIMKETKRPLNIARALEAVMPESRTKTKKIDQKVEVSSALKVSEIQKRVNPTSTSSSAQSSPSATLSIK</sequence>
<feature type="compositionally biased region" description="Polar residues" evidence="1">
    <location>
        <begin position="1213"/>
        <end position="1223"/>
    </location>
</feature>
<feature type="region of interest" description="Disordered" evidence="1">
    <location>
        <begin position="1266"/>
        <end position="1395"/>
    </location>
</feature>
<feature type="compositionally biased region" description="Basic and acidic residues" evidence="1">
    <location>
        <begin position="285"/>
        <end position="301"/>
    </location>
</feature>
<feature type="region of interest" description="Disordered" evidence="1">
    <location>
        <begin position="1413"/>
        <end position="1604"/>
    </location>
</feature>
<feature type="region of interest" description="Disordered" evidence="1">
    <location>
        <begin position="457"/>
        <end position="503"/>
    </location>
</feature>
<organism evidence="2 3">
    <name type="scientific">Ladona fulva</name>
    <name type="common">Scarce chaser dragonfly</name>
    <name type="synonym">Libellula fulva</name>
    <dbReference type="NCBI Taxonomy" id="123851"/>
    <lineage>
        <taxon>Eukaryota</taxon>
        <taxon>Metazoa</taxon>
        <taxon>Ecdysozoa</taxon>
        <taxon>Arthropoda</taxon>
        <taxon>Hexapoda</taxon>
        <taxon>Insecta</taxon>
        <taxon>Pterygota</taxon>
        <taxon>Palaeoptera</taxon>
        <taxon>Odonata</taxon>
        <taxon>Epiprocta</taxon>
        <taxon>Anisoptera</taxon>
        <taxon>Libelluloidea</taxon>
        <taxon>Libellulidae</taxon>
        <taxon>Ladona</taxon>
    </lineage>
</organism>
<feature type="compositionally biased region" description="Basic and acidic residues" evidence="1">
    <location>
        <begin position="1635"/>
        <end position="1646"/>
    </location>
</feature>
<feature type="compositionally biased region" description="Basic and acidic residues" evidence="1">
    <location>
        <begin position="260"/>
        <end position="272"/>
    </location>
</feature>
<feature type="compositionally biased region" description="Basic and acidic residues" evidence="1">
    <location>
        <begin position="1314"/>
        <end position="1327"/>
    </location>
</feature>
<feature type="compositionally biased region" description="Acidic residues" evidence="1">
    <location>
        <begin position="222"/>
        <end position="232"/>
    </location>
</feature>
<feature type="compositionally biased region" description="Polar residues" evidence="1">
    <location>
        <begin position="1349"/>
        <end position="1360"/>
    </location>
</feature>
<reference evidence="2" key="2">
    <citation type="submission" date="2017-10" db="EMBL/GenBank/DDBJ databases">
        <title>Ladona fulva Genome sequencing and assembly.</title>
        <authorList>
            <person name="Murali S."/>
            <person name="Richards S."/>
            <person name="Bandaranaike D."/>
            <person name="Bellair M."/>
            <person name="Blankenburg K."/>
            <person name="Chao H."/>
            <person name="Dinh H."/>
            <person name="Doddapaneni H."/>
            <person name="Dugan-Rocha S."/>
            <person name="Elkadiri S."/>
            <person name="Gnanaolivu R."/>
            <person name="Hernandez B."/>
            <person name="Skinner E."/>
            <person name="Javaid M."/>
            <person name="Lee S."/>
            <person name="Li M."/>
            <person name="Ming W."/>
            <person name="Munidasa M."/>
            <person name="Muniz J."/>
            <person name="Nguyen L."/>
            <person name="Hughes D."/>
            <person name="Osuji N."/>
            <person name="Pu L.-L."/>
            <person name="Puazo M."/>
            <person name="Qu C."/>
            <person name="Quiroz J."/>
            <person name="Raj R."/>
            <person name="Weissenberger G."/>
            <person name="Xin Y."/>
            <person name="Zou X."/>
            <person name="Han Y."/>
            <person name="Worley K."/>
            <person name="Muzny D."/>
            <person name="Gibbs R."/>
        </authorList>
    </citation>
    <scope>NUCLEOTIDE SEQUENCE</scope>
    <source>
        <strain evidence="2">Sampled in the wild</strain>
    </source>
</reference>
<feature type="compositionally biased region" description="Basic residues" evidence="1">
    <location>
        <begin position="1365"/>
        <end position="1374"/>
    </location>
</feature>
<feature type="compositionally biased region" description="Polar residues" evidence="1">
    <location>
        <begin position="17"/>
        <end position="28"/>
    </location>
</feature>
<feature type="region of interest" description="Disordered" evidence="1">
    <location>
        <begin position="1634"/>
        <end position="1681"/>
    </location>
</feature>
<feature type="compositionally biased region" description="Polar residues" evidence="1">
    <location>
        <begin position="309"/>
        <end position="320"/>
    </location>
</feature>
<feature type="compositionally biased region" description="Low complexity" evidence="1">
    <location>
        <begin position="1663"/>
        <end position="1681"/>
    </location>
</feature>
<accession>A0A8K0P112</accession>
<evidence type="ECO:0000313" key="2">
    <source>
        <dbReference type="EMBL" id="KAG8228678.1"/>
    </source>
</evidence>
<reference evidence="2" key="1">
    <citation type="submission" date="2013-04" db="EMBL/GenBank/DDBJ databases">
        <authorList>
            <person name="Qu J."/>
            <person name="Murali S.C."/>
            <person name="Bandaranaike D."/>
            <person name="Bellair M."/>
            <person name="Blankenburg K."/>
            <person name="Chao H."/>
            <person name="Dinh H."/>
            <person name="Doddapaneni H."/>
            <person name="Downs B."/>
            <person name="Dugan-Rocha S."/>
            <person name="Elkadiri S."/>
            <person name="Gnanaolivu R.D."/>
            <person name="Hernandez B."/>
            <person name="Javaid M."/>
            <person name="Jayaseelan J.C."/>
            <person name="Lee S."/>
            <person name="Li M."/>
            <person name="Ming W."/>
            <person name="Munidasa M."/>
            <person name="Muniz J."/>
            <person name="Nguyen L."/>
            <person name="Ongeri F."/>
            <person name="Osuji N."/>
            <person name="Pu L.-L."/>
            <person name="Puazo M."/>
            <person name="Qu C."/>
            <person name="Quiroz J."/>
            <person name="Raj R."/>
            <person name="Weissenberger G."/>
            <person name="Xin Y."/>
            <person name="Zou X."/>
            <person name="Han Y."/>
            <person name="Richards S."/>
            <person name="Worley K."/>
            <person name="Muzny D."/>
            <person name="Gibbs R."/>
        </authorList>
    </citation>
    <scope>NUCLEOTIDE SEQUENCE</scope>
    <source>
        <strain evidence="2">Sampled in the wild</strain>
    </source>
</reference>
<feature type="region of interest" description="Disordered" evidence="1">
    <location>
        <begin position="1"/>
        <end position="59"/>
    </location>
</feature>